<evidence type="ECO:0000256" key="5">
    <source>
        <dbReference type="ARBA" id="ARBA00023136"/>
    </source>
</evidence>
<dbReference type="SUPFAM" id="SSF103657">
    <property type="entry name" value="BAR/IMD domain-like"/>
    <property type="match status" value="1"/>
</dbReference>
<evidence type="ECO:0000256" key="6">
    <source>
        <dbReference type="SAM" id="MobiDB-lite"/>
    </source>
</evidence>
<evidence type="ECO:0000256" key="2">
    <source>
        <dbReference type="ARBA" id="ARBA00004601"/>
    </source>
</evidence>
<proteinExistence type="predicted"/>
<dbReference type="GO" id="GO:0005829">
    <property type="term" value="C:cytosol"/>
    <property type="evidence" value="ECO:0007669"/>
    <property type="project" value="UniProtKB-ARBA"/>
</dbReference>
<dbReference type="Gene3D" id="1.20.1270.60">
    <property type="entry name" value="Arfaptin homology (AH) domain/BAR domain"/>
    <property type="match status" value="1"/>
</dbReference>
<dbReference type="GO" id="GO:0034315">
    <property type="term" value="P:regulation of Arp2/3 complex-mediated actin nucleation"/>
    <property type="evidence" value="ECO:0007669"/>
    <property type="project" value="TreeGrafter"/>
</dbReference>
<dbReference type="EMBL" id="LSMT01000081">
    <property type="protein sequence ID" value="PFX28541.1"/>
    <property type="molecule type" value="Genomic_DNA"/>
</dbReference>
<gene>
    <name evidence="8" type="primary">ARFIP2</name>
    <name evidence="8" type="ORF">AWC38_SpisGene6736</name>
</gene>
<evidence type="ECO:0000256" key="1">
    <source>
        <dbReference type="ARBA" id="ARBA00004394"/>
    </source>
</evidence>
<name>A0A2B4SFA1_STYPI</name>
<comment type="subcellular location">
    <subcellularLocation>
        <location evidence="1">Golgi apparatus membrane</location>
    </subcellularLocation>
    <subcellularLocation>
        <location evidence="2">Golgi apparatus</location>
        <location evidence="2">trans-Golgi network</location>
    </subcellularLocation>
</comment>
<dbReference type="PANTHER" id="PTHR12141:SF5">
    <property type="entry name" value="ARFAPTIN"/>
    <property type="match status" value="1"/>
</dbReference>
<keyword evidence="3" id="KW-0597">Phosphoprotein</keyword>
<keyword evidence="9" id="KW-1185">Reference proteome</keyword>
<feature type="region of interest" description="Disordered" evidence="6">
    <location>
        <begin position="70"/>
        <end position="104"/>
    </location>
</feature>
<dbReference type="FunFam" id="1.20.1270.60:FF:000003">
    <property type="entry name" value="arfaptin-2 isoform X1"/>
    <property type="match status" value="1"/>
</dbReference>
<sequence>MADVSEEAADGIRETDLNEDIISGAIGTSATTRIDFVENDPQNFPGMDEMLKVATDLQDTSGRTIQLTVDDSNESPRLELESSGPSSSPPWQAPAGAYQNGHPSPQAVIRPGTAQKIDHLKKWSISTYKYTRQYLSERFGKGTRTVDTELEGQILLLKETQVKYVNVLKLAKQMTNHFQNMVQSQRSLADAFADLGMKSPELQDEFNYNAESQRSLVKNGEVLLGALNFFTSNLTTLVHKTMEDSIMTVKAYESARIEYDAYRTDLESTQVGPRTAGTTVKAEEAKQQFDVQKEKFDRLRGDLAIKLRFLEENKVKVMHKQLLLFQNAISAYFAGNKQALDSCIKEFHIKIKNNEGKQPSFLEH</sequence>
<dbReference type="InterPro" id="IPR030798">
    <property type="entry name" value="Arfaptin_fam"/>
</dbReference>
<dbReference type="SMART" id="SM01015">
    <property type="entry name" value="Arfaptin"/>
    <property type="match status" value="1"/>
</dbReference>
<dbReference type="GO" id="GO:0019904">
    <property type="term" value="F:protein domain specific binding"/>
    <property type="evidence" value="ECO:0007669"/>
    <property type="project" value="InterPro"/>
</dbReference>
<protein>
    <submittedName>
        <fullName evidence="8">Arfaptin-2</fullName>
    </submittedName>
</protein>
<dbReference type="CDD" id="cd07660">
    <property type="entry name" value="BAR_Arfaptin"/>
    <property type="match status" value="1"/>
</dbReference>
<comment type="caution">
    <text evidence="8">The sequence shown here is derived from an EMBL/GenBank/DDBJ whole genome shotgun (WGS) entry which is preliminary data.</text>
</comment>
<dbReference type="GO" id="GO:0070273">
    <property type="term" value="F:phosphatidylinositol-4-phosphate binding"/>
    <property type="evidence" value="ECO:0007669"/>
    <property type="project" value="UniProtKB-ARBA"/>
</dbReference>
<reference evidence="9" key="1">
    <citation type="journal article" date="2017" name="bioRxiv">
        <title>Comparative analysis of the genomes of Stylophora pistillata and Acropora digitifera provides evidence for extensive differences between species of corals.</title>
        <authorList>
            <person name="Voolstra C.R."/>
            <person name="Li Y."/>
            <person name="Liew Y.J."/>
            <person name="Baumgarten S."/>
            <person name="Zoccola D."/>
            <person name="Flot J.-F."/>
            <person name="Tambutte S."/>
            <person name="Allemand D."/>
            <person name="Aranda M."/>
        </authorList>
    </citation>
    <scope>NUCLEOTIDE SEQUENCE [LARGE SCALE GENOMIC DNA]</scope>
</reference>
<dbReference type="InterPro" id="IPR010504">
    <property type="entry name" value="AH_dom"/>
</dbReference>
<dbReference type="PROSITE" id="PS50870">
    <property type="entry name" value="AH"/>
    <property type="match status" value="1"/>
</dbReference>
<dbReference type="GO" id="GO:0006886">
    <property type="term" value="P:intracellular protein transport"/>
    <property type="evidence" value="ECO:0007669"/>
    <property type="project" value="TreeGrafter"/>
</dbReference>
<keyword evidence="5" id="KW-0472">Membrane</keyword>
<dbReference type="Proteomes" id="UP000225706">
    <property type="component" value="Unassembled WGS sequence"/>
</dbReference>
<evidence type="ECO:0000313" key="8">
    <source>
        <dbReference type="EMBL" id="PFX28541.1"/>
    </source>
</evidence>
<evidence type="ECO:0000256" key="4">
    <source>
        <dbReference type="ARBA" id="ARBA00023034"/>
    </source>
</evidence>
<dbReference type="GO" id="GO:0032588">
    <property type="term" value="C:trans-Golgi network membrane"/>
    <property type="evidence" value="ECO:0007669"/>
    <property type="project" value="UniProtKB-ARBA"/>
</dbReference>
<dbReference type="STRING" id="50429.A0A2B4SFA1"/>
<dbReference type="OrthoDB" id="9994780at2759"/>
<keyword evidence="4" id="KW-0333">Golgi apparatus</keyword>
<evidence type="ECO:0000259" key="7">
    <source>
        <dbReference type="PROSITE" id="PS50870"/>
    </source>
</evidence>
<accession>A0A2B4SFA1</accession>
<organism evidence="8 9">
    <name type="scientific">Stylophora pistillata</name>
    <name type="common">Smooth cauliflower coral</name>
    <dbReference type="NCBI Taxonomy" id="50429"/>
    <lineage>
        <taxon>Eukaryota</taxon>
        <taxon>Metazoa</taxon>
        <taxon>Cnidaria</taxon>
        <taxon>Anthozoa</taxon>
        <taxon>Hexacorallia</taxon>
        <taxon>Scleractinia</taxon>
        <taxon>Astrocoeniina</taxon>
        <taxon>Pocilloporidae</taxon>
        <taxon>Stylophora</taxon>
    </lineage>
</organism>
<dbReference type="InterPro" id="IPR027267">
    <property type="entry name" value="AH/BAR_dom_sf"/>
</dbReference>
<feature type="domain" description="AH" evidence="7">
    <location>
        <begin position="145"/>
        <end position="345"/>
    </location>
</feature>
<evidence type="ECO:0000256" key="3">
    <source>
        <dbReference type="ARBA" id="ARBA00022553"/>
    </source>
</evidence>
<dbReference type="Pfam" id="PF06456">
    <property type="entry name" value="Arfaptin"/>
    <property type="match status" value="1"/>
</dbReference>
<evidence type="ECO:0000313" key="9">
    <source>
        <dbReference type="Proteomes" id="UP000225706"/>
    </source>
</evidence>
<dbReference type="GO" id="GO:0000139">
    <property type="term" value="C:Golgi membrane"/>
    <property type="evidence" value="ECO:0007669"/>
    <property type="project" value="UniProtKB-SubCell"/>
</dbReference>
<dbReference type="AlphaFoldDB" id="A0A2B4SFA1"/>
<dbReference type="PANTHER" id="PTHR12141">
    <property type="entry name" value="ARFAPTIN-RELATED"/>
    <property type="match status" value="1"/>
</dbReference>